<evidence type="ECO:0000256" key="8">
    <source>
        <dbReference type="SAM" id="MobiDB-lite"/>
    </source>
</evidence>
<dbReference type="OrthoDB" id="1902587at2759"/>
<dbReference type="PROSITE" id="PS50059">
    <property type="entry name" value="FKBP_PPIASE"/>
    <property type="match status" value="2"/>
</dbReference>
<proteinExistence type="predicted"/>
<keyword evidence="11" id="KW-1185">Reference proteome</keyword>
<dbReference type="EMBL" id="FO082266">
    <property type="protein sequence ID" value="CCO19343.1"/>
    <property type="molecule type" value="Genomic_DNA"/>
</dbReference>
<feature type="compositionally biased region" description="Basic and acidic residues" evidence="8">
    <location>
        <begin position="597"/>
        <end position="607"/>
    </location>
</feature>
<dbReference type="GO" id="GO:0003755">
    <property type="term" value="F:peptidyl-prolyl cis-trans isomerase activity"/>
    <property type="evidence" value="ECO:0007669"/>
    <property type="project" value="UniProtKB-KW"/>
</dbReference>
<evidence type="ECO:0000256" key="2">
    <source>
        <dbReference type="ARBA" id="ARBA00013194"/>
    </source>
</evidence>
<evidence type="ECO:0000256" key="6">
    <source>
        <dbReference type="ARBA" id="ARBA00023235"/>
    </source>
</evidence>
<keyword evidence="3" id="KW-0677">Repeat</keyword>
<evidence type="ECO:0000256" key="5">
    <source>
        <dbReference type="ARBA" id="ARBA00023110"/>
    </source>
</evidence>
<organism evidence="10 11">
    <name type="scientific">Bathycoccus prasinos</name>
    <dbReference type="NCBI Taxonomy" id="41875"/>
    <lineage>
        <taxon>Eukaryota</taxon>
        <taxon>Viridiplantae</taxon>
        <taxon>Chlorophyta</taxon>
        <taxon>Mamiellophyceae</taxon>
        <taxon>Mamiellales</taxon>
        <taxon>Bathycoccaceae</taxon>
        <taxon>Bathycoccus</taxon>
    </lineage>
</organism>
<dbReference type="Gene3D" id="3.10.50.40">
    <property type="match status" value="3"/>
</dbReference>
<dbReference type="SUPFAM" id="SSF54534">
    <property type="entry name" value="FKBP-like"/>
    <property type="match status" value="1"/>
</dbReference>
<dbReference type="InterPro" id="IPR050754">
    <property type="entry name" value="FKBP4/5/8-like"/>
</dbReference>
<dbReference type="InterPro" id="IPR001179">
    <property type="entry name" value="PPIase_FKBP_dom"/>
</dbReference>
<comment type="catalytic activity">
    <reaction evidence="1 7">
        <text>[protein]-peptidylproline (omega=180) = [protein]-peptidylproline (omega=0)</text>
        <dbReference type="Rhea" id="RHEA:16237"/>
        <dbReference type="Rhea" id="RHEA-COMP:10747"/>
        <dbReference type="Rhea" id="RHEA-COMP:10748"/>
        <dbReference type="ChEBI" id="CHEBI:83833"/>
        <dbReference type="ChEBI" id="CHEBI:83834"/>
        <dbReference type="EC" id="5.2.1.8"/>
    </reaction>
</comment>
<evidence type="ECO:0000256" key="7">
    <source>
        <dbReference type="PROSITE-ProRule" id="PRU00277"/>
    </source>
</evidence>
<evidence type="ECO:0000256" key="3">
    <source>
        <dbReference type="ARBA" id="ARBA00022737"/>
    </source>
</evidence>
<dbReference type="eggNOG" id="KOG0543">
    <property type="taxonomic scope" value="Eukaryota"/>
</dbReference>
<protein>
    <recommendedName>
        <fullName evidence="2 7">peptidylprolyl isomerase</fullName>
        <ecNumber evidence="2 7">5.2.1.8</ecNumber>
    </recommendedName>
</protein>
<feature type="domain" description="PPIase FKBP-type" evidence="9">
    <location>
        <begin position="60"/>
        <end position="150"/>
    </location>
</feature>
<dbReference type="PANTHER" id="PTHR46512:SF9">
    <property type="entry name" value="PEPTIDYLPROLYL ISOMERASE"/>
    <property type="match status" value="1"/>
</dbReference>
<evidence type="ECO:0000259" key="9">
    <source>
        <dbReference type="PROSITE" id="PS50059"/>
    </source>
</evidence>
<dbReference type="SUPFAM" id="SSF48452">
    <property type="entry name" value="TPR-like"/>
    <property type="match status" value="1"/>
</dbReference>
<evidence type="ECO:0000256" key="1">
    <source>
        <dbReference type="ARBA" id="ARBA00000971"/>
    </source>
</evidence>
<accession>K8FCB0</accession>
<feature type="compositionally biased region" description="Basic and acidic residues" evidence="8">
    <location>
        <begin position="27"/>
        <end position="39"/>
    </location>
</feature>
<dbReference type="PANTHER" id="PTHR46512">
    <property type="entry name" value="PEPTIDYLPROLYL ISOMERASE"/>
    <property type="match status" value="1"/>
</dbReference>
<feature type="region of interest" description="Disordered" evidence="8">
    <location>
        <begin position="1"/>
        <end position="60"/>
    </location>
</feature>
<dbReference type="STRING" id="41875.K8FCB0"/>
<sequence>MTPASRELEHENEEEELNSFPRMSVGETRDVSSLKDKGVTKKLLQPSSTPSHHRTHPEAGDKVLVHYTGRLLDEAKTKFDSSVDRGEPFEFTVGVGQVIKGWDLGVMTMERGEKCLLTCKPEYAYGAAGAPPSIPPNATLEFEVELISWKSENDLFGDGGVIRVAKIEDGEGWKTPKDGDWLEIGVRASRKERETGKMSTVWEKGLADEGEEEKEGLFFQLNLKKRNGKEDADNDDASKVPFGVHLALQFFKKGETQRLLVRNEYLLEKNAPYDEDDELYFTVTLKRWVHVEKICNGLGEKTTIKEAPESNYDTPNEGAKVVFSSVKVYRGKRDFARRGRVGDQRKEEEEEAKDLVFASKEGEEFIYEIGGDDDDESNASIIVSACEEGIQRMRAEETAQIVLPTDFAFGTSSSDKGKEIKKTFSNGKEISSSDTPFVTYVFEMKSMERAKDPWALTGEEKVERAEKLKSSGNAFFKKKEYARAEAKYSQGLRYVEPDGQQKEETANKIKALKVSLHLNYAACALKRFAWKEVVVNCDEVLKIESLNEKALYRKATAEIEFELYDEARRTIKTLVEDVTSPSPTSASETLRLKQRLKQKEATQRKKDSKVFGGMFSKLDLFTEDERNKKPKSDEEKFDDAETALTGLGEMMKGSGGIGGGGEIDANAPPPLPLEDLPDDFQDYGAKEAMATDTFPFEEEKKKLEEGEQMSLETA</sequence>
<dbReference type="Proteomes" id="UP000198341">
    <property type="component" value="Chromosome 13"/>
</dbReference>
<dbReference type="InterPro" id="IPR046357">
    <property type="entry name" value="PPIase_dom_sf"/>
</dbReference>
<keyword evidence="5 7" id="KW-0697">Rotamase</keyword>
<dbReference type="AlphaFoldDB" id="K8FCB0"/>
<evidence type="ECO:0000256" key="4">
    <source>
        <dbReference type="ARBA" id="ARBA00022803"/>
    </source>
</evidence>
<evidence type="ECO:0000313" key="11">
    <source>
        <dbReference type="Proteomes" id="UP000198341"/>
    </source>
</evidence>
<dbReference type="Gene3D" id="1.25.40.10">
    <property type="entry name" value="Tetratricopeptide repeat domain"/>
    <property type="match status" value="1"/>
</dbReference>
<feature type="region of interest" description="Disordered" evidence="8">
    <location>
        <begin position="654"/>
        <end position="714"/>
    </location>
</feature>
<reference evidence="10 11" key="1">
    <citation type="submission" date="2011-10" db="EMBL/GenBank/DDBJ databases">
        <authorList>
            <person name="Genoscope - CEA"/>
        </authorList>
    </citation>
    <scope>NUCLEOTIDE SEQUENCE [LARGE SCALE GENOMIC DNA]</scope>
    <source>
        <strain evidence="10 11">RCC 1105</strain>
    </source>
</reference>
<gene>
    <name evidence="10" type="ordered locus">Bathy13g02450</name>
</gene>
<dbReference type="Pfam" id="PF00254">
    <property type="entry name" value="FKBP_C"/>
    <property type="match status" value="1"/>
</dbReference>
<dbReference type="GeneID" id="19012197"/>
<feature type="compositionally biased region" description="Polar residues" evidence="8">
    <location>
        <begin position="579"/>
        <end position="588"/>
    </location>
</feature>
<dbReference type="EC" id="5.2.1.8" evidence="2 7"/>
<dbReference type="RefSeq" id="XP_007509540.1">
    <property type="nucleotide sequence ID" value="XM_007509478.1"/>
</dbReference>
<dbReference type="FunFam" id="3.10.50.40:FF:000006">
    <property type="entry name" value="Peptidyl-prolyl cis-trans isomerase"/>
    <property type="match status" value="1"/>
</dbReference>
<dbReference type="InterPro" id="IPR011990">
    <property type="entry name" value="TPR-like_helical_dom_sf"/>
</dbReference>
<dbReference type="KEGG" id="bpg:Bathy13g02450"/>
<name>K8FCB0_9CHLO</name>
<feature type="domain" description="PPIase FKBP-type" evidence="9">
    <location>
        <begin position="329"/>
        <end position="450"/>
    </location>
</feature>
<evidence type="ECO:0000313" key="10">
    <source>
        <dbReference type="EMBL" id="CCO19343.1"/>
    </source>
</evidence>
<keyword evidence="6 7" id="KW-0413">Isomerase</keyword>
<keyword evidence="4" id="KW-0802">TPR repeat</keyword>
<feature type="region of interest" description="Disordered" evidence="8">
    <location>
        <begin position="579"/>
        <end position="607"/>
    </location>
</feature>